<keyword evidence="6 9" id="KW-0472">Membrane</keyword>
<feature type="transmembrane region" description="Helical" evidence="9">
    <location>
        <begin position="152"/>
        <end position="169"/>
    </location>
</feature>
<evidence type="ECO:0000256" key="4">
    <source>
        <dbReference type="ARBA" id="ARBA00022692"/>
    </source>
</evidence>
<feature type="transmembrane region" description="Helical" evidence="9">
    <location>
        <begin position="369"/>
        <end position="386"/>
    </location>
</feature>
<comment type="similarity">
    <text evidence="2 8">Belongs to the major facilitator superfamily. Sugar transporter (TC 2.A.1.1) family.</text>
</comment>
<dbReference type="InterPro" id="IPR005828">
    <property type="entry name" value="MFS_sugar_transport-like"/>
</dbReference>
<keyword evidence="11" id="KW-0762">Sugar transport</keyword>
<evidence type="ECO:0000256" key="3">
    <source>
        <dbReference type="ARBA" id="ARBA00022448"/>
    </source>
</evidence>
<feature type="transmembrane region" description="Helical" evidence="9">
    <location>
        <begin position="56"/>
        <end position="75"/>
    </location>
</feature>
<sequence length="509" mass="56185">MPRPDRVRAWLCAMSAAMTMALNGYDSSTFNSVQGYKTFVNHFKAHPEDTIIEPNMLGAVGTAYTVGGIVSGMLITPTLSKKFGRKICMQLGCAIVIAFTFLQVFAPNMPSFIAGRLIMGIGQGLALPNGPTYIAEIAPAAIRGMILSFWQVWYTIGAFIVYWVAYGCAKVPSLGLWQFRIPIILQILLPGAVIVSLFFCPESPRWLVEQDRIEDARKSLAYVRREDEVEPELDSIVAAVYYEKTTIDLNQSWYAPYITLFKDPSLRHRMFVALFINCGQQLTGNTTLASYSTLIYQKVFNDPDTSFLINSINASFAILFTLNCTWLIDRIGRKKILLWGGVGQAIALLLVAIVGLTTPVLDAEGHRPYSVGVGIAALMFVFILFYKPSWGATVWVYTSDIFSTNVRTHAIGIASQSQNVIATILNQFFPIFLAKCGFYTFLFFFGMNAVLALGVIWLLPETKGVALEDMDELFGGVSHRAGGEAMGAVEEKLGKESEHIESPPTVSKV</sequence>
<feature type="transmembrane region" description="Helical" evidence="9">
    <location>
        <begin position="307"/>
        <end position="329"/>
    </location>
</feature>
<dbReference type="PANTHER" id="PTHR48022:SF46">
    <property type="entry name" value="SUGAR TRANSPORTER, PUTATIVE (AFU_ORTHOLOGUE AFUA_1G11830)-RELATED"/>
    <property type="match status" value="1"/>
</dbReference>
<evidence type="ECO:0000256" key="1">
    <source>
        <dbReference type="ARBA" id="ARBA00004141"/>
    </source>
</evidence>
<dbReference type="InterPro" id="IPR050360">
    <property type="entry name" value="MFS_Sugar_Transporters"/>
</dbReference>
<proteinExistence type="inferred from homology"/>
<dbReference type="GO" id="GO:0016020">
    <property type="term" value="C:membrane"/>
    <property type="evidence" value="ECO:0007669"/>
    <property type="project" value="UniProtKB-SubCell"/>
</dbReference>
<dbReference type="FunFam" id="1.20.1250.20:FF:000134">
    <property type="entry name" value="MFS sugar transporter protein"/>
    <property type="match status" value="1"/>
</dbReference>
<dbReference type="PROSITE" id="PS50850">
    <property type="entry name" value="MFS"/>
    <property type="match status" value="1"/>
</dbReference>
<dbReference type="PROSITE" id="PS00217">
    <property type="entry name" value="SUGAR_TRANSPORT_2"/>
    <property type="match status" value="1"/>
</dbReference>
<dbReference type="PANTHER" id="PTHR48022">
    <property type="entry name" value="PLASTIDIC GLUCOSE TRANSPORTER 4"/>
    <property type="match status" value="1"/>
</dbReference>
<name>A0A060DBP5_CUTCT</name>
<feature type="domain" description="Major facilitator superfamily (MFS) profile" evidence="10">
    <location>
        <begin position="12"/>
        <end position="463"/>
    </location>
</feature>
<evidence type="ECO:0000256" key="9">
    <source>
        <dbReference type="SAM" id="Phobius"/>
    </source>
</evidence>
<accession>A0A060DBP5</accession>
<keyword evidence="3 8" id="KW-0813">Transport</keyword>
<dbReference type="GO" id="GO:0005351">
    <property type="term" value="F:carbohydrate:proton symporter activity"/>
    <property type="evidence" value="ECO:0007669"/>
    <property type="project" value="TreeGrafter"/>
</dbReference>
<feature type="transmembrane region" description="Helical" evidence="9">
    <location>
        <begin position="438"/>
        <end position="459"/>
    </location>
</feature>
<keyword evidence="4 9" id="KW-0812">Transmembrane</keyword>
<dbReference type="InterPro" id="IPR020846">
    <property type="entry name" value="MFS_dom"/>
</dbReference>
<evidence type="ECO:0000256" key="6">
    <source>
        <dbReference type="ARBA" id="ARBA00023136"/>
    </source>
</evidence>
<dbReference type="EMBL" id="KJ716333">
    <property type="protein sequence ID" value="AIB07165.1"/>
    <property type="molecule type" value="Genomic_DNA"/>
</dbReference>
<dbReference type="InterPro" id="IPR003663">
    <property type="entry name" value="Sugar/inositol_transpt"/>
</dbReference>
<dbReference type="Pfam" id="PF00083">
    <property type="entry name" value="Sugar_tr"/>
    <property type="match status" value="1"/>
</dbReference>
<dbReference type="InterPro" id="IPR005829">
    <property type="entry name" value="Sugar_transporter_CS"/>
</dbReference>
<dbReference type="Gene3D" id="1.20.1250.20">
    <property type="entry name" value="MFS general substrate transporter like domains"/>
    <property type="match status" value="1"/>
</dbReference>
<comment type="catalytic activity">
    <reaction evidence="7">
        <text>myo-inositol(out) + H(+)(out) = myo-inositol(in) + H(+)(in)</text>
        <dbReference type="Rhea" id="RHEA:60364"/>
        <dbReference type="ChEBI" id="CHEBI:15378"/>
        <dbReference type="ChEBI" id="CHEBI:17268"/>
    </reaction>
</comment>
<dbReference type="PRINTS" id="PR00171">
    <property type="entry name" value="SUGRTRNSPORT"/>
</dbReference>
<comment type="subcellular location">
    <subcellularLocation>
        <location evidence="1">Membrane</location>
        <topology evidence="1">Multi-pass membrane protein</topology>
    </subcellularLocation>
</comment>
<evidence type="ECO:0000256" key="2">
    <source>
        <dbReference type="ARBA" id="ARBA00010992"/>
    </source>
</evidence>
<feature type="transmembrane region" description="Helical" evidence="9">
    <location>
        <begin position="181"/>
        <end position="199"/>
    </location>
</feature>
<evidence type="ECO:0000256" key="5">
    <source>
        <dbReference type="ARBA" id="ARBA00022989"/>
    </source>
</evidence>
<reference evidence="11" key="1">
    <citation type="submission" date="2014-04" db="EMBL/GenBank/DDBJ databases">
        <authorList>
            <person name="Bao X."/>
            <person name="Wang C."/>
            <person name="Shen Y."/>
            <person name="Hou J."/>
        </authorList>
    </citation>
    <scope>NUCLEOTIDE SEQUENCE</scope>
</reference>
<dbReference type="SUPFAM" id="SSF103473">
    <property type="entry name" value="MFS general substrate transporter"/>
    <property type="match status" value="1"/>
</dbReference>
<dbReference type="NCBIfam" id="TIGR00879">
    <property type="entry name" value="SP"/>
    <property type="match status" value="1"/>
</dbReference>
<dbReference type="AlphaFoldDB" id="A0A060DBP5"/>
<evidence type="ECO:0000313" key="11">
    <source>
        <dbReference type="EMBL" id="AIB07165.1"/>
    </source>
</evidence>
<dbReference type="InterPro" id="IPR036259">
    <property type="entry name" value="MFS_trans_sf"/>
</dbReference>
<protein>
    <submittedName>
        <fullName evidence="11">MFS sugar transporter TCT1</fullName>
    </submittedName>
</protein>
<evidence type="ECO:0000256" key="7">
    <source>
        <dbReference type="ARBA" id="ARBA00049119"/>
    </source>
</evidence>
<gene>
    <name evidence="11" type="primary">tct1</name>
</gene>
<feature type="transmembrane region" description="Helical" evidence="9">
    <location>
        <begin position="87"/>
        <end position="106"/>
    </location>
</feature>
<evidence type="ECO:0000256" key="8">
    <source>
        <dbReference type="RuleBase" id="RU003346"/>
    </source>
</evidence>
<feature type="transmembrane region" description="Helical" evidence="9">
    <location>
        <begin position="7"/>
        <end position="25"/>
    </location>
</feature>
<evidence type="ECO:0000259" key="10">
    <source>
        <dbReference type="PROSITE" id="PS50850"/>
    </source>
</evidence>
<keyword evidence="5 9" id="KW-1133">Transmembrane helix</keyword>
<organism evidence="11">
    <name type="scientific">Cutaneotrichosporon cutaneum</name>
    <name type="common">Yeast</name>
    <name type="synonym">Trichosporon cutaneum</name>
    <dbReference type="NCBI Taxonomy" id="5554"/>
    <lineage>
        <taxon>Eukaryota</taxon>
        <taxon>Fungi</taxon>
        <taxon>Dikarya</taxon>
        <taxon>Basidiomycota</taxon>
        <taxon>Agaricomycotina</taxon>
        <taxon>Tremellomycetes</taxon>
        <taxon>Trichosporonales</taxon>
        <taxon>Trichosporonaceae</taxon>
        <taxon>Cutaneotrichosporon</taxon>
    </lineage>
</organism>
<feature type="transmembrane region" description="Helical" evidence="9">
    <location>
        <begin position="336"/>
        <end position="357"/>
    </location>
</feature>